<dbReference type="CDD" id="cd07385">
    <property type="entry name" value="MPP_YkuE_C"/>
    <property type="match status" value="1"/>
</dbReference>
<dbReference type="SUPFAM" id="SSF56300">
    <property type="entry name" value="Metallo-dependent phosphatases"/>
    <property type="match status" value="1"/>
</dbReference>
<dbReference type="EMBL" id="CP061336">
    <property type="protein sequence ID" value="QNU65410.1"/>
    <property type="molecule type" value="Genomic_DNA"/>
</dbReference>
<evidence type="ECO:0000313" key="5">
    <source>
        <dbReference type="Proteomes" id="UP000306409"/>
    </source>
</evidence>
<dbReference type="Pfam" id="PF00149">
    <property type="entry name" value="Metallophos"/>
    <property type="match status" value="1"/>
</dbReference>
<dbReference type="GO" id="GO:0009245">
    <property type="term" value="P:lipid A biosynthetic process"/>
    <property type="evidence" value="ECO:0007669"/>
    <property type="project" value="TreeGrafter"/>
</dbReference>
<protein>
    <submittedName>
        <fullName evidence="4">Metallophosphoesterase</fullName>
    </submittedName>
</protein>
<keyword evidence="1" id="KW-0479">Metal-binding</keyword>
<keyword evidence="5" id="KW-1185">Reference proteome</keyword>
<dbReference type="RefSeq" id="WP_137695937.1">
    <property type="nucleotide sequence ID" value="NZ_CP061336.1"/>
</dbReference>
<dbReference type="GO" id="GO:0008758">
    <property type="term" value="F:UDP-2,3-diacylglucosamine hydrolase activity"/>
    <property type="evidence" value="ECO:0007669"/>
    <property type="project" value="TreeGrafter"/>
</dbReference>
<dbReference type="KEGG" id="rher:EHE19_010720"/>
<dbReference type="InterPro" id="IPR029052">
    <property type="entry name" value="Metallo-depent_PP-like"/>
</dbReference>
<evidence type="ECO:0000259" key="3">
    <source>
        <dbReference type="Pfam" id="PF00149"/>
    </source>
</evidence>
<dbReference type="InterPro" id="IPR051158">
    <property type="entry name" value="Metallophosphoesterase_sf"/>
</dbReference>
<dbReference type="PANTHER" id="PTHR31302">
    <property type="entry name" value="TRANSMEMBRANE PROTEIN WITH METALLOPHOSPHOESTERASE DOMAIN-RELATED"/>
    <property type="match status" value="1"/>
</dbReference>
<evidence type="ECO:0000313" key="4">
    <source>
        <dbReference type="EMBL" id="QNU65410.1"/>
    </source>
</evidence>
<accession>A0A4V6EP69</accession>
<dbReference type="Gene3D" id="3.60.21.10">
    <property type="match status" value="1"/>
</dbReference>
<feature type="domain" description="Calcineurin-like phosphoesterase" evidence="3">
    <location>
        <begin position="47"/>
        <end position="217"/>
    </location>
</feature>
<evidence type="ECO:0000256" key="1">
    <source>
        <dbReference type="ARBA" id="ARBA00022723"/>
    </source>
</evidence>
<name>A0A4V6EP69_9FIRM</name>
<dbReference type="AlphaFoldDB" id="A0A4V6EP69"/>
<gene>
    <name evidence="4" type="ORF">EHE19_010720</name>
</gene>
<evidence type="ECO:0000256" key="2">
    <source>
        <dbReference type="ARBA" id="ARBA00022801"/>
    </source>
</evidence>
<dbReference type="Proteomes" id="UP000306409">
    <property type="component" value="Chromosome"/>
</dbReference>
<dbReference type="InterPro" id="IPR004843">
    <property type="entry name" value="Calcineurin-like_PHP"/>
</dbReference>
<dbReference type="OrthoDB" id="9780884at2"/>
<reference evidence="4 5" key="1">
    <citation type="submission" date="2020-09" db="EMBL/GenBank/DDBJ databases">
        <title>Characterization and genome sequencing of Ruminiclostridium sp. nov. MA18.</title>
        <authorList>
            <person name="Rettenmaier R."/>
            <person name="Kowollik M.-L."/>
            <person name="Liebl W."/>
            <person name="Zverlov V."/>
        </authorList>
    </citation>
    <scope>NUCLEOTIDE SEQUENCE [LARGE SCALE GENOMIC DNA]</scope>
    <source>
        <strain evidence="4 5">MA18</strain>
    </source>
</reference>
<keyword evidence="2" id="KW-0378">Hydrolase</keyword>
<dbReference type="GO" id="GO:0016020">
    <property type="term" value="C:membrane"/>
    <property type="evidence" value="ECO:0007669"/>
    <property type="project" value="GOC"/>
</dbReference>
<proteinExistence type="predicted"/>
<organism evidence="4 5">
    <name type="scientific">Ruminiclostridium herbifermentans</name>
    <dbReference type="NCBI Taxonomy" id="2488810"/>
    <lineage>
        <taxon>Bacteria</taxon>
        <taxon>Bacillati</taxon>
        <taxon>Bacillota</taxon>
        <taxon>Clostridia</taxon>
        <taxon>Eubacteriales</taxon>
        <taxon>Oscillospiraceae</taxon>
        <taxon>Ruminiclostridium</taxon>
    </lineage>
</organism>
<dbReference type="PANTHER" id="PTHR31302:SF31">
    <property type="entry name" value="PHOSPHODIESTERASE YAEI"/>
    <property type="match status" value="1"/>
</dbReference>
<dbReference type="GO" id="GO:0046872">
    <property type="term" value="F:metal ion binding"/>
    <property type="evidence" value="ECO:0007669"/>
    <property type="project" value="UniProtKB-KW"/>
</dbReference>
<sequence>MNKKRKIFVILICFVILALLMVCAFYNGLVVNKHKLTTNKLNKEDSIRIVLITDLHSHIYGKNQSKLVSLIEKQKPDIIALAGDIVDDSVPIEGAKQFLIGIEGLAPTFYVSGNHEYWSNDIRNIKALFRKYNVNVLENNYQNINIRNSNLIIGGVEDPEIMRYEYTNLNYSEIFHNSFSELKDKSQYKILLAHRPEFIELYKESYFDLVLSGHAHGGQVRIPFIINGLFAPNQGWLPKFAGGKYQHDSLVHVVSRGISFNPRLPRIFNPPEVVVIDIEGE</sequence>